<feature type="region of interest" description="Disordered" evidence="7">
    <location>
        <begin position="121"/>
        <end position="176"/>
    </location>
</feature>
<feature type="transmembrane region" description="Helical" evidence="6">
    <location>
        <begin position="374"/>
        <end position="394"/>
    </location>
</feature>
<keyword evidence="4 6" id="KW-1133">Transmembrane helix</keyword>
<keyword evidence="3 6" id="KW-0256">Endoplasmic reticulum</keyword>
<evidence type="ECO:0000256" key="2">
    <source>
        <dbReference type="ARBA" id="ARBA00022692"/>
    </source>
</evidence>
<protein>
    <recommendedName>
        <fullName evidence="6">Reticulon-like protein</fullName>
    </recommendedName>
</protein>
<feature type="region of interest" description="Disordered" evidence="7">
    <location>
        <begin position="1"/>
        <end position="21"/>
    </location>
</feature>
<accession>A0A833VJS5</accession>
<reference evidence="9" key="1">
    <citation type="submission" date="2020-01" db="EMBL/GenBank/DDBJ databases">
        <title>Genome sequence of Kobresia littledalei, the first chromosome-level genome in the family Cyperaceae.</title>
        <authorList>
            <person name="Qu G."/>
        </authorList>
    </citation>
    <scope>NUCLEOTIDE SEQUENCE</scope>
    <source>
        <strain evidence="9">C.B.Clarke</strain>
        <tissue evidence="9">Leaf</tissue>
    </source>
</reference>
<evidence type="ECO:0000313" key="10">
    <source>
        <dbReference type="Proteomes" id="UP000623129"/>
    </source>
</evidence>
<keyword evidence="10" id="KW-1185">Reference proteome</keyword>
<comment type="caution">
    <text evidence="9">The sequence shown here is derived from an EMBL/GenBank/DDBJ whole genome shotgun (WGS) entry which is preliminary data.</text>
</comment>
<evidence type="ECO:0000256" key="3">
    <source>
        <dbReference type="ARBA" id="ARBA00022824"/>
    </source>
</evidence>
<feature type="compositionally biased region" description="Basic and acidic residues" evidence="7">
    <location>
        <begin position="223"/>
        <end position="235"/>
    </location>
</feature>
<evidence type="ECO:0000256" key="6">
    <source>
        <dbReference type="RuleBase" id="RU363132"/>
    </source>
</evidence>
<dbReference type="OrthoDB" id="567788at2759"/>
<dbReference type="Proteomes" id="UP000623129">
    <property type="component" value="Unassembled WGS sequence"/>
</dbReference>
<evidence type="ECO:0000259" key="8">
    <source>
        <dbReference type="PROSITE" id="PS50845"/>
    </source>
</evidence>
<evidence type="ECO:0000256" key="4">
    <source>
        <dbReference type="ARBA" id="ARBA00022989"/>
    </source>
</evidence>
<feature type="compositionally biased region" description="Polar residues" evidence="7">
    <location>
        <begin position="89"/>
        <end position="104"/>
    </location>
</feature>
<keyword evidence="5 6" id="KW-0472">Membrane</keyword>
<feature type="region of interest" description="Disordered" evidence="7">
    <location>
        <begin position="563"/>
        <end position="607"/>
    </location>
</feature>
<dbReference type="GO" id="GO:0005789">
    <property type="term" value="C:endoplasmic reticulum membrane"/>
    <property type="evidence" value="ECO:0007669"/>
    <property type="project" value="UniProtKB-SubCell"/>
</dbReference>
<feature type="transmembrane region" description="Helical" evidence="6">
    <location>
        <begin position="526"/>
        <end position="547"/>
    </location>
</feature>
<dbReference type="PANTHER" id="PTHR46626:SF1">
    <property type="entry name" value="RETICULON-LIKE PROTEIN B21"/>
    <property type="match status" value="1"/>
</dbReference>
<dbReference type="AlphaFoldDB" id="A0A833VJS5"/>
<dbReference type="PANTHER" id="PTHR46626">
    <property type="entry name" value="RETICULON-LIKE PROTEIN B17"/>
    <property type="match status" value="1"/>
</dbReference>
<name>A0A833VJS5_9POAL</name>
<dbReference type="PROSITE" id="PS50845">
    <property type="entry name" value="RETICULON"/>
    <property type="match status" value="1"/>
</dbReference>
<sequence length="607" mass="69095">MSSSTTTTPRRRGVIARNGAQSSSIWETRIKVDEGKGGIKVFNVSENRDDEEGLRVYRKLRRNQSDNNAEGKKRKSWKSTAAINPAQLRKSQSEISNAQRISSENPKEIAGGVKEVVVIGNGEQVEGEEMEVEKQIDQEMQREKSVNESHELDKVETSKQENGSVIAEEIDQEEMDVENETLIQEETFVLDVDVQAMNQYQATPAQEKVVETREVSQETIKYPPEKKTGPVRKNDVSNLEPTKPSPEKKPIAANNDRSVKPEPSPKASLEKKLSSLSESRSINPEPVKLTPTKPTEKKVTLVINHRSAFQSEPRKPIHVEVPYEEVHHATYRNYNRMQNMVDLVMWRDVSKSAFVFGLGTFMLVSSSYAKDFNFSLVAAISYMGLTYLGLIFTYKTILQRGANIEADEGRDQGYILVGEEEAIWLLRLLLPYINEALLRLRGLFSGDPATTMKLALLLFAMARCGSFLNIWTLAKLVFFGVFTIPKICSSYSTHLARYGKFWVERFRDGWEACTHKKAVAAALFTLFWNISSTTARVWAVFMLVVAFKYYQQRMAEEWNEQDEVEVDEMQENPKKANQAQGNGFHHRQRSGPVSFEVNRERRTKRTL</sequence>
<dbReference type="InterPro" id="IPR003388">
    <property type="entry name" value="Reticulon"/>
</dbReference>
<dbReference type="EMBL" id="SWLB01000019">
    <property type="protein sequence ID" value="KAF3325858.1"/>
    <property type="molecule type" value="Genomic_DNA"/>
</dbReference>
<evidence type="ECO:0000256" key="7">
    <source>
        <dbReference type="SAM" id="MobiDB-lite"/>
    </source>
</evidence>
<evidence type="ECO:0000256" key="1">
    <source>
        <dbReference type="ARBA" id="ARBA00004477"/>
    </source>
</evidence>
<dbReference type="InterPro" id="IPR044647">
    <property type="entry name" value="RTNLB17/18/21"/>
</dbReference>
<dbReference type="Pfam" id="PF02453">
    <property type="entry name" value="Reticulon"/>
    <property type="match status" value="1"/>
</dbReference>
<feature type="region of interest" description="Disordered" evidence="7">
    <location>
        <begin position="204"/>
        <end position="297"/>
    </location>
</feature>
<evidence type="ECO:0000313" key="9">
    <source>
        <dbReference type="EMBL" id="KAF3325858.1"/>
    </source>
</evidence>
<comment type="subcellular location">
    <subcellularLocation>
        <location evidence="1 6">Endoplasmic reticulum membrane</location>
        <topology evidence="1 6">Multi-pass membrane protein</topology>
    </subcellularLocation>
</comment>
<feature type="domain" description="Reticulon" evidence="8">
    <location>
        <begin position="340"/>
        <end position="498"/>
    </location>
</feature>
<organism evidence="9 10">
    <name type="scientific">Carex littledalei</name>
    <dbReference type="NCBI Taxonomy" id="544730"/>
    <lineage>
        <taxon>Eukaryota</taxon>
        <taxon>Viridiplantae</taxon>
        <taxon>Streptophyta</taxon>
        <taxon>Embryophyta</taxon>
        <taxon>Tracheophyta</taxon>
        <taxon>Spermatophyta</taxon>
        <taxon>Magnoliopsida</taxon>
        <taxon>Liliopsida</taxon>
        <taxon>Poales</taxon>
        <taxon>Cyperaceae</taxon>
        <taxon>Cyperoideae</taxon>
        <taxon>Cariceae</taxon>
        <taxon>Carex</taxon>
        <taxon>Carex subgen. Euthyceras</taxon>
    </lineage>
</organism>
<feature type="region of interest" description="Disordered" evidence="7">
    <location>
        <begin position="59"/>
        <end position="107"/>
    </location>
</feature>
<proteinExistence type="predicted"/>
<gene>
    <name evidence="9" type="ORF">FCM35_KLT08938</name>
</gene>
<keyword evidence="2 6" id="KW-0812">Transmembrane</keyword>
<feature type="compositionally biased region" description="Basic and acidic residues" evidence="7">
    <location>
        <begin position="132"/>
        <end position="159"/>
    </location>
</feature>
<evidence type="ECO:0000256" key="5">
    <source>
        <dbReference type="ARBA" id="ARBA00023136"/>
    </source>
</evidence>
<feature type="compositionally biased region" description="Low complexity" evidence="7">
    <location>
        <begin position="274"/>
        <end position="285"/>
    </location>
</feature>
<feature type="transmembrane region" description="Helical" evidence="6">
    <location>
        <begin position="349"/>
        <end position="368"/>
    </location>
</feature>